<gene>
    <name evidence="1" type="ORF">PsorP6_016178</name>
</gene>
<name>A0ACC0VLS3_9STRA</name>
<evidence type="ECO:0000313" key="1">
    <source>
        <dbReference type="EMBL" id="KAI9907432.1"/>
    </source>
</evidence>
<proteinExistence type="predicted"/>
<dbReference type="Proteomes" id="UP001163321">
    <property type="component" value="Chromosome 8"/>
</dbReference>
<dbReference type="EMBL" id="CM047587">
    <property type="protein sequence ID" value="KAI9907432.1"/>
    <property type="molecule type" value="Genomic_DNA"/>
</dbReference>
<protein>
    <submittedName>
        <fullName evidence="1">Uncharacterized protein</fullName>
    </submittedName>
</protein>
<reference evidence="1 2" key="1">
    <citation type="journal article" date="2022" name="bioRxiv">
        <title>The genome of the oomycete Peronosclerospora sorghi, a cosmopolitan pathogen of maize and sorghum, is inflated with dispersed pseudogenes.</title>
        <authorList>
            <person name="Fletcher K."/>
            <person name="Martin F."/>
            <person name="Isakeit T."/>
            <person name="Cavanaugh K."/>
            <person name="Magill C."/>
            <person name="Michelmore R."/>
        </authorList>
    </citation>
    <scope>NUCLEOTIDE SEQUENCE [LARGE SCALE GENOMIC DNA]</scope>
    <source>
        <strain evidence="1">P6</strain>
    </source>
</reference>
<evidence type="ECO:0000313" key="2">
    <source>
        <dbReference type="Proteomes" id="UP001163321"/>
    </source>
</evidence>
<accession>A0ACC0VLS3</accession>
<comment type="caution">
    <text evidence="1">The sequence shown here is derived from an EMBL/GenBank/DDBJ whole genome shotgun (WGS) entry which is preliminary data.</text>
</comment>
<sequence>MEKDVLSGAVTDVIKNRENVLTHLFFQTDKLWKELEDKVDEVTYAYLKKINCRFANTGTVILLIIPTPESDCHLHIRR</sequence>
<keyword evidence="2" id="KW-1185">Reference proteome</keyword>
<organism evidence="1 2">
    <name type="scientific">Peronosclerospora sorghi</name>
    <dbReference type="NCBI Taxonomy" id="230839"/>
    <lineage>
        <taxon>Eukaryota</taxon>
        <taxon>Sar</taxon>
        <taxon>Stramenopiles</taxon>
        <taxon>Oomycota</taxon>
        <taxon>Peronosporomycetes</taxon>
        <taxon>Peronosporales</taxon>
        <taxon>Peronosporaceae</taxon>
        <taxon>Peronosclerospora</taxon>
    </lineage>
</organism>